<protein>
    <submittedName>
        <fullName evidence="1">Uncharacterized protein</fullName>
    </submittedName>
</protein>
<evidence type="ECO:0000313" key="1">
    <source>
        <dbReference type="EMBL" id="XBQ68743.1"/>
    </source>
</evidence>
<name>A0AAU7N437_9VIRU</name>
<organism evidence="1">
    <name type="scientific">Nitrosopumivirus cobalaminus</name>
    <dbReference type="NCBI Taxonomy" id="3158414"/>
    <lineage>
        <taxon>Viruses</taxon>
    </lineage>
</organism>
<sequence length="33" mass="3564">MKLGIGVIVFLLSMQVLAIYLAVTGIDLYKAPL</sequence>
<accession>A0AAU7N437</accession>
<reference evidence="1" key="1">
    <citation type="submission" date="2024-05" db="EMBL/GenBank/DDBJ databases">
        <title>The simplest Porifera holobiont: glass sponge Aphrocallistes beatrix thrives with only two symbionts.</title>
        <authorList>
            <person name="N Garritano A."/>
            <person name="A Allen M."/>
            <person name="Thomas T."/>
        </authorList>
    </citation>
    <scope>NUCLEOTIDE SEQUENCE</scope>
    <source>
        <strain evidence="1">AB1</strain>
    </source>
</reference>
<proteinExistence type="predicted"/>
<dbReference type="EMBL" id="PP848464">
    <property type="protein sequence ID" value="XBQ68743.1"/>
    <property type="molecule type" value="Genomic_DNA"/>
</dbReference>
<gene>
    <name evidence="1" type="ORF">ZGOWGMRN_CDS_0005</name>
</gene>